<dbReference type="PANTHER" id="PTHR22760">
    <property type="entry name" value="GLYCOSYLTRANSFERASE"/>
    <property type="match status" value="1"/>
</dbReference>
<keyword evidence="5 12" id="KW-0328">Glycosyltransferase</keyword>
<evidence type="ECO:0000256" key="1">
    <source>
        <dbReference type="ARBA" id="ARBA00004477"/>
    </source>
</evidence>
<feature type="compositionally biased region" description="Polar residues" evidence="13">
    <location>
        <begin position="1"/>
        <end position="16"/>
    </location>
</feature>
<evidence type="ECO:0000256" key="13">
    <source>
        <dbReference type="SAM" id="MobiDB-lite"/>
    </source>
</evidence>
<dbReference type="Proteomes" id="UP001345013">
    <property type="component" value="Unassembled WGS sequence"/>
</dbReference>
<dbReference type="EC" id="2.4.1.-" evidence="12"/>
<gene>
    <name evidence="14" type="primary">GPI10</name>
    <name evidence="14" type="ORF">LTR24_009821</name>
</gene>
<comment type="function">
    <text evidence="11">Mannosyltransferase involved in glycosylphosphatidylinositol-anchor biosynthesis. Transfers the third mannose to Man2-GlcN-acyl-PI during GPI precursor assembly.</text>
</comment>
<evidence type="ECO:0000256" key="11">
    <source>
        <dbReference type="ARBA" id="ARBA00024708"/>
    </source>
</evidence>
<feature type="transmembrane region" description="Helical" evidence="12">
    <location>
        <begin position="382"/>
        <end position="401"/>
    </location>
</feature>
<evidence type="ECO:0000256" key="6">
    <source>
        <dbReference type="ARBA" id="ARBA00022679"/>
    </source>
</evidence>
<evidence type="ECO:0000256" key="3">
    <source>
        <dbReference type="ARBA" id="ARBA00006065"/>
    </source>
</evidence>
<evidence type="ECO:0000256" key="5">
    <source>
        <dbReference type="ARBA" id="ARBA00022676"/>
    </source>
</evidence>
<proteinExistence type="inferred from homology"/>
<keyword evidence="6" id="KW-0808">Transferase</keyword>
<comment type="subcellular location">
    <subcellularLocation>
        <location evidence="1 12">Endoplasmic reticulum membrane</location>
        <topology evidence="1 12">Multi-pass membrane protein</topology>
    </subcellularLocation>
</comment>
<reference evidence="14 15" key="1">
    <citation type="submission" date="2023-08" db="EMBL/GenBank/DDBJ databases">
        <title>Black Yeasts Isolated from many extreme environments.</title>
        <authorList>
            <person name="Coleine C."/>
            <person name="Stajich J.E."/>
            <person name="Selbmann L."/>
        </authorList>
    </citation>
    <scope>NUCLEOTIDE SEQUENCE [LARGE SCALE GENOMIC DNA]</scope>
    <source>
        <strain evidence="14 15">CCFEE 5885</strain>
    </source>
</reference>
<name>A0ABR0JW76_9EURO</name>
<evidence type="ECO:0000256" key="2">
    <source>
        <dbReference type="ARBA" id="ARBA00004687"/>
    </source>
</evidence>
<evidence type="ECO:0000313" key="14">
    <source>
        <dbReference type="EMBL" id="KAK5075843.1"/>
    </source>
</evidence>
<evidence type="ECO:0000256" key="8">
    <source>
        <dbReference type="ARBA" id="ARBA00022824"/>
    </source>
</evidence>
<comment type="similarity">
    <text evidence="3">Belongs to the glycosyltransferase 22 family. PIGB subfamily.</text>
</comment>
<evidence type="ECO:0000256" key="12">
    <source>
        <dbReference type="RuleBase" id="RU363075"/>
    </source>
</evidence>
<dbReference type="EMBL" id="JAVRRG010000240">
    <property type="protein sequence ID" value="KAK5075843.1"/>
    <property type="molecule type" value="Genomic_DNA"/>
</dbReference>
<feature type="transmembrane region" description="Helical" evidence="12">
    <location>
        <begin position="449"/>
        <end position="469"/>
    </location>
</feature>
<feature type="transmembrane region" description="Helical" evidence="12">
    <location>
        <begin position="407"/>
        <end position="428"/>
    </location>
</feature>
<keyword evidence="7 12" id="KW-0812">Transmembrane</keyword>
<sequence>MPSTTTGSSFTVSPSPSADKRPEVSRKKPSSSSNFITDNLLIILIAYRLLNALVIRTFFQPDEYYQSLEPAWWLAFGDNSGAWITWEWKNHLRSALHPALFAVAYRFVGACSAAANLSPTTRSSLLLAAPKTIQAVIAATGDYYTVKLSSHVYGRNSYPALCTLCLSCGSAWNWFVSTRTFSNNLETTLTIIALYNWPFHWALGTDEVGFQVDQNILRIRKQPRNDTGRTEGEGTDVDERTRLRRSIICASLAVVLRPTNAIIWVALVLATFGRGIWHHHMQWEVGAFIREASLCGSTVLALSALVDRIFYDVWTFSLWRFFKFNVLQSLAVFYGNNNWHYYLSQGYPLLLTCAIIPAANGLYLAIGRRQEPTTVSIQSRLILHRLALISLVLPATLSILSHKEVRFIYPILPALHVLAAHPLSRLLGYPDTIDKARFEEPSRGNALRSRYCVAFLLMTNIAIALYTSLVHNAGLIQVTDYIRREFETHYLPRTHTYHPPASEHTSIGNNLTFAVLAPCHSIPWRSHLQYPPAEKSAGISGWALTCEPPLNMDVSAKQSYLDEADQFYADPVTWLRIHMSREIPMSPAAPGVYAKQDDHKLWSDPAPNRGVLLQQGEGGKCTPSDGMSPSRKGMKGVRECRGRAWPEYLVFFGQLEPLMTRVLEGSQYQECTRLFNSHAHDDWRRKGDVVVWCLYPDRVRNVPDGRVCDDF</sequence>
<comment type="pathway">
    <text evidence="2">Glycolipid biosynthesis; glycosylphosphatidylinositol-anchor biosynthesis.</text>
</comment>
<accession>A0ABR0JW76</accession>
<keyword evidence="9 12" id="KW-1133">Transmembrane helix</keyword>
<keyword evidence="8 12" id="KW-0256">Endoplasmic reticulum</keyword>
<feature type="transmembrane region" description="Helical" evidence="12">
    <location>
        <begin position="318"/>
        <end position="335"/>
    </location>
</feature>
<keyword evidence="4" id="KW-0337">GPI-anchor biosynthesis</keyword>
<feature type="transmembrane region" description="Helical" evidence="12">
    <location>
        <begin position="247"/>
        <end position="267"/>
    </location>
</feature>
<dbReference type="Pfam" id="PF03901">
    <property type="entry name" value="Glyco_transf_22"/>
    <property type="match status" value="1"/>
</dbReference>
<keyword evidence="10 12" id="KW-0472">Membrane</keyword>
<evidence type="ECO:0000313" key="15">
    <source>
        <dbReference type="Proteomes" id="UP001345013"/>
    </source>
</evidence>
<organism evidence="14 15">
    <name type="scientific">Lithohypha guttulata</name>
    <dbReference type="NCBI Taxonomy" id="1690604"/>
    <lineage>
        <taxon>Eukaryota</taxon>
        <taxon>Fungi</taxon>
        <taxon>Dikarya</taxon>
        <taxon>Ascomycota</taxon>
        <taxon>Pezizomycotina</taxon>
        <taxon>Eurotiomycetes</taxon>
        <taxon>Chaetothyriomycetidae</taxon>
        <taxon>Chaetothyriales</taxon>
        <taxon>Trichomeriaceae</taxon>
        <taxon>Lithohypha</taxon>
    </lineage>
</organism>
<comment type="caution">
    <text evidence="14">The sequence shown here is derived from an EMBL/GenBank/DDBJ whole genome shotgun (WGS) entry which is preliminary data.</text>
</comment>
<dbReference type="PANTHER" id="PTHR22760:SF4">
    <property type="entry name" value="GPI MANNOSYLTRANSFERASE 3"/>
    <property type="match status" value="1"/>
</dbReference>
<dbReference type="InterPro" id="IPR005599">
    <property type="entry name" value="GPI_mannosylTrfase"/>
</dbReference>
<feature type="transmembrane region" description="Helical" evidence="12">
    <location>
        <begin position="347"/>
        <end position="366"/>
    </location>
</feature>
<protein>
    <recommendedName>
        <fullName evidence="12">Mannosyltransferase</fullName>
        <ecNumber evidence="12">2.4.1.-</ecNumber>
    </recommendedName>
</protein>
<evidence type="ECO:0000256" key="7">
    <source>
        <dbReference type="ARBA" id="ARBA00022692"/>
    </source>
</evidence>
<evidence type="ECO:0000256" key="10">
    <source>
        <dbReference type="ARBA" id="ARBA00023136"/>
    </source>
</evidence>
<keyword evidence="15" id="KW-1185">Reference proteome</keyword>
<feature type="region of interest" description="Disordered" evidence="13">
    <location>
        <begin position="1"/>
        <end position="32"/>
    </location>
</feature>
<evidence type="ECO:0000256" key="4">
    <source>
        <dbReference type="ARBA" id="ARBA00022502"/>
    </source>
</evidence>
<feature type="transmembrane region" description="Helical" evidence="12">
    <location>
        <begin position="287"/>
        <end position="306"/>
    </location>
</feature>
<evidence type="ECO:0000256" key="9">
    <source>
        <dbReference type="ARBA" id="ARBA00022989"/>
    </source>
</evidence>